<dbReference type="GO" id="GO:0005524">
    <property type="term" value="F:ATP binding"/>
    <property type="evidence" value="ECO:0007669"/>
    <property type="project" value="InterPro"/>
</dbReference>
<dbReference type="Pfam" id="PF01624">
    <property type="entry name" value="MutS_I"/>
    <property type="match status" value="1"/>
</dbReference>
<evidence type="ECO:0000256" key="1">
    <source>
        <dbReference type="SAM" id="SignalP"/>
    </source>
</evidence>
<feature type="domain" description="DNA mismatch repair protein MutS-like N-terminal" evidence="2">
    <location>
        <begin position="173"/>
        <end position="233"/>
    </location>
</feature>
<dbReference type="GO" id="GO:0030983">
    <property type="term" value="F:mismatched DNA binding"/>
    <property type="evidence" value="ECO:0007669"/>
    <property type="project" value="InterPro"/>
</dbReference>
<dbReference type="GO" id="GO:0006298">
    <property type="term" value="P:mismatch repair"/>
    <property type="evidence" value="ECO:0007669"/>
    <property type="project" value="InterPro"/>
</dbReference>
<proteinExistence type="predicted"/>
<sequence length="266" mass="29134">MPCSGRVRGPPWSFTLFLLRVALLLLGALSLEAFAMGGCTAPARQGPPQRIAGERFLRPLRPVWTARQALLTCFQCILPSSDCTSPHRCRYHQQRSYTLFRRSSAGSRDSENSPRKYPLPLSASDLGVSSGAPLVSSVFLSRLARLGRPLAKRLLPQLSFSNPLMLPEGVGMTALMQFVEKQKVLHKDHVILTQVGDFYEAYGVDAVMLVEFCGLNPMGGKPKAGCPKGSVQAVLDCLTAERYLFWELSYVSVVPFSVEGFSPGVL</sequence>
<keyword evidence="1" id="KW-0732">Signal</keyword>
<accession>A0A1D3CUJ1</accession>
<reference evidence="3 4" key="1">
    <citation type="journal article" date="2016" name="BMC Genomics">
        <title>Comparative genomics reveals Cyclospora cayetanensis possesses coccidia-like metabolism and invasion components but unique surface antigens.</title>
        <authorList>
            <person name="Liu S."/>
            <person name="Wang L."/>
            <person name="Zheng H."/>
            <person name="Xu Z."/>
            <person name="Roellig D.M."/>
            <person name="Li N."/>
            <person name="Frace M.A."/>
            <person name="Tang K."/>
            <person name="Arrowood M.J."/>
            <person name="Moss D.M."/>
            <person name="Zhang L."/>
            <person name="Feng Y."/>
            <person name="Xiao L."/>
        </authorList>
    </citation>
    <scope>NUCLEOTIDE SEQUENCE [LARGE SCALE GENOMIC DNA]</scope>
    <source>
        <strain evidence="3 4">CHN_HEN01</strain>
    </source>
</reference>
<evidence type="ECO:0000313" key="4">
    <source>
        <dbReference type="Proteomes" id="UP000095192"/>
    </source>
</evidence>
<dbReference type="InParanoid" id="A0A1D3CUJ1"/>
<dbReference type="Gene3D" id="3.40.1170.10">
    <property type="entry name" value="DNA repair protein MutS, domain I"/>
    <property type="match status" value="1"/>
</dbReference>
<dbReference type="AlphaFoldDB" id="A0A1D3CUJ1"/>
<organism evidence="3 4">
    <name type="scientific">Cyclospora cayetanensis</name>
    <dbReference type="NCBI Taxonomy" id="88456"/>
    <lineage>
        <taxon>Eukaryota</taxon>
        <taxon>Sar</taxon>
        <taxon>Alveolata</taxon>
        <taxon>Apicomplexa</taxon>
        <taxon>Conoidasida</taxon>
        <taxon>Coccidia</taxon>
        <taxon>Eucoccidiorida</taxon>
        <taxon>Eimeriorina</taxon>
        <taxon>Eimeriidae</taxon>
        <taxon>Cyclospora</taxon>
    </lineage>
</organism>
<dbReference type="InterPro" id="IPR016151">
    <property type="entry name" value="DNA_mismatch_repair_MutS_N"/>
</dbReference>
<evidence type="ECO:0000259" key="2">
    <source>
        <dbReference type="Pfam" id="PF01624"/>
    </source>
</evidence>
<feature type="chain" id="PRO_5008913909" description="DNA mismatch repair protein MutS-like N-terminal domain-containing protein" evidence="1">
    <location>
        <begin position="34"/>
        <end position="266"/>
    </location>
</feature>
<dbReference type="Proteomes" id="UP000095192">
    <property type="component" value="Unassembled WGS sequence"/>
</dbReference>
<feature type="signal peptide" evidence="1">
    <location>
        <begin position="1"/>
        <end position="33"/>
    </location>
</feature>
<dbReference type="VEuPathDB" id="ToxoDB:LOC34618243"/>
<dbReference type="VEuPathDB" id="ToxoDB:cyc_01190"/>
<gene>
    <name evidence="3" type="ORF">cyc_01190</name>
</gene>
<dbReference type="EMBL" id="JROU02001899">
    <property type="protein sequence ID" value="OEH74871.1"/>
    <property type="molecule type" value="Genomic_DNA"/>
</dbReference>
<dbReference type="PANTHER" id="PTHR48448:SF1">
    <property type="entry name" value="MUTL PROTEIN ISOFORM 1"/>
    <property type="match status" value="1"/>
</dbReference>
<protein>
    <recommendedName>
        <fullName evidence="2">DNA mismatch repair protein MutS-like N-terminal domain-containing protein</fullName>
    </recommendedName>
</protein>
<name>A0A1D3CUJ1_9EIME</name>
<dbReference type="PANTHER" id="PTHR48448">
    <property type="entry name" value="MUTL PROTEIN ISOFORM 1"/>
    <property type="match status" value="1"/>
</dbReference>
<dbReference type="InterPro" id="IPR007695">
    <property type="entry name" value="DNA_mismatch_repair_MutS-lik_N"/>
</dbReference>
<comment type="caution">
    <text evidence="3">The sequence shown here is derived from an EMBL/GenBank/DDBJ whole genome shotgun (WGS) entry which is preliminary data.</text>
</comment>
<evidence type="ECO:0000313" key="3">
    <source>
        <dbReference type="EMBL" id="OEH74871.1"/>
    </source>
</evidence>
<keyword evidence="4" id="KW-1185">Reference proteome</keyword>
<dbReference type="InterPro" id="IPR053276">
    <property type="entry name" value="MtDNA_mismatch_repair_MutS"/>
</dbReference>
<dbReference type="SUPFAM" id="SSF55271">
    <property type="entry name" value="DNA repair protein MutS, domain I"/>
    <property type="match status" value="1"/>
</dbReference>